<feature type="binding site" evidence="8">
    <location>
        <position position="14"/>
    </location>
    <ligand>
        <name>Mg(2+)</name>
        <dbReference type="ChEBI" id="CHEBI:18420"/>
    </ligand>
</feature>
<dbReference type="Gene3D" id="3.40.50.1010">
    <property type="entry name" value="5'-nuclease"/>
    <property type="match status" value="1"/>
</dbReference>
<keyword evidence="11" id="KW-1185">Reference proteome</keyword>
<reference evidence="10 11" key="1">
    <citation type="journal article" date="2019" name="Int. J. Syst. Evol. Microbiol.">
        <title>The Global Catalogue of Microorganisms (GCM) 10K type strain sequencing project: providing services to taxonomists for standard genome sequencing and annotation.</title>
        <authorList>
            <consortium name="The Broad Institute Genomics Platform"/>
            <consortium name="The Broad Institute Genome Sequencing Center for Infectious Disease"/>
            <person name="Wu L."/>
            <person name="Ma J."/>
        </authorList>
    </citation>
    <scope>NUCLEOTIDE SEQUENCE [LARGE SCALE GENOMIC DNA]</scope>
    <source>
        <strain evidence="10 11">JCM 13022</strain>
    </source>
</reference>
<evidence type="ECO:0000256" key="6">
    <source>
        <dbReference type="ARBA" id="ARBA00022842"/>
    </source>
</evidence>
<evidence type="ECO:0000256" key="2">
    <source>
        <dbReference type="ARBA" id="ARBA00022649"/>
    </source>
</evidence>
<dbReference type="InterPro" id="IPR002716">
    <property type="entry name" value="PIN_dom"/>
</dbReference>
<dbReference type="PANTHER" id="PTHR33653">
    <property type="entry name" value="RIBONUCLEASE VAPC2"/>
    <property type="match status" value="1"/>
</dbReference>
<organism evidence="10 11">
    <name type="scientific">Prauserella alba</name>
    <dbReference type="NCBI Taxonomy" id="176898"/>
    <lineage>
        <taxon>Bacteria</taxon>
        <taxon>Bacillati</taxon>
        <taxon>Actinomycetota</taxon>
        <taxon>Actinomycetes</taxon>
        <taxon>Pseudonocardiales</taxon>
        <taxon>Pseudonocardiaceae</taxon>
        <taxon>Prauserella</taxon>
    </lineage>
</organism>
<keyword evidence="5 8" id="KW-0378">Hydrolase</keyword>
<keyword evidence="2 8" id="KW-1277">Toxin-antitoxin system</keyword>
<dbReference type="InterPro" id="IPR029060">
    <property type="entry name" value="PIN-like_dom_sf"/>
</dbReference>
<dbReference type="SUPFAM" id="SSF88723">
    <property type="entry name" value="PIN domain-like"/>
    <property type="match status" value="1"/>
</dbReference>
<evidence type="ECO:0000256" key="5">
    <source>
        <dbReference type="ARBA" id="ARBA00022801"/>
    </source>
</evidence>
<keyword evidence="6 8" id="KW-0460">Magnesium</keyword>
<name>A0ABN1V1U7_9PSEU</name>
<dbReference type="HAMAP" id="MF_00265">
    <property type="entry name" value="VapC_Nob1"/>
    <property type="match status" value="1"/>
</dbReference>
<dbReference type="EMBL" id="BAAALM010000001">
    <property type="protein sequence ID" value="GAA1190489.1"/>
    <property type="molecule type" value="Genomic_DNA"/>
</dbReference>
<evidence type="ECO:0000313" key="10">
    <source>
        <dbReference type="EMBL" id="GAA1190489.1"/>
    </source>
</evidence>
<evidence type="ECO:0000256" key="3">
    <source>
        <dbReference type="ARBA" id="ARBA00022722"/>
    </source>
</evidence>
<evidence type="ECO:0000256" key="7">
    <source>
        <dbReference type="ARBA" id="ARBA00038093"/>
    </source>
</evidence>
<keyword evidence="3 8" id="KW-0540">Nuclease</keyword>
<protein>
    <recommendedName>
        <fullName evidence="8">Ribonuclease VapC</fullName>
        <shortName evidence="8">RNase VapC</shortName>
        <ecNumber evidence="8">3.1.-.-</ecNumber>
    </recommendedName>
    <alternativeName>
        <fullName evidence="8">Toxin VapC</fullName>
    </alternativeName>
</protein>
<gene>
    <name evidence="8" type="primary">vapC</name>
    <name evidence="10" type="ORF">GCM10009675_00930</name>
</gene>
<evidence type="ECO:0000256" key="1">
    <source>
        <dbReference type="ARBA" id="ARBA00001946"/>
    </source>
</evidence>
<sequence>MSEPTEPAGPALIDTNVVIDLGSGLAPEALPDGALYLSAITLAELSAGVTAARTPDDQAARLRRLQWVESSFAPVPFDAEAARFYAQIYARVRAEGRQPRRRLADLQIASIAGAHGWPLVTRNPADFTGLDSLIELVAV</sequence>
<dbReference type="InterPro" id="IPR050556">
    <property type="entry name" value="Type_II_TA_system_RNase"/>
</dbReference>
<evidence type="ECO:0000256" key="8">
    <source>
        <dbReference type="HAMAP-Rule" id="MF_00265"/>
    </source>
</evidence>
<evidence type="ECO:0000259" key="9">
    <source>
        <dbReference type="Pfam" id="PF01850"/>
    </source>
</evidence>
<keyword evidence="4 8" id="KW-0479">Metal-binding</keyword>
<feature type="binding site" evidence="8">
    <location>
        <position position="105"/>
    </location>
    <ligand>
        <name>Mg(2+)</name>
        <dbReference type="ChEBI" id="CHEBI:18420"/>
    </ligand>
</feature>
<evidence type="ECO:0000256" key="4">
    <source>
        <dbReference type="ARBA" id="ARBA00022723"/>
    </source>
</evidence>
<dbReference type="CDD" id="cd18732">
    <property type="entry name" value="PIN_MtVapC4-C5_like"/>
    <property type="match status" value="1"/>
</dbReference>
<dbReference type="Proteomes" id="UP001500467">
    <property type="component" value="Unassembled WGS sequence"/>
</dbReference>
<comment type="function">
    <text evidence="8">Toxic component of a toxin-antitoxin (TA) system. An RNase.</text>
</comment>
<dbReference type="RefSeq" id="WP_253852532.1">
    <property type="nucleotide sequence ID" value="NZ_BAAALM010000001.1"/>
</dbReference>
<dbReference type="EC" id="3.1.-.-" evidence="8"/>
<dbReference type="PANTHER" id="PTHR33653:SF1">
    <property type="entry name" value="RIBONUCLEASE VAPC2"/>
    <property type="match status" value="1"/>
</dbReference>
<feature type="domain" description="PIN" evidence="9">
    <location>
        <begin position="12"/>
        <end position="124"/>
    </location>
</feature>
<evidence type="ECO:0000313" key="11">
    <source>
        <dbReference type="Proteomes" id="UP001500467"/>
    </source>
</evidence>
<comment type="cofactor">
    <cofactor evidence="1 8">
        <name>Mg(2+)</name>
        <dbReference type="ChEBI" id="CHEBI:18420"/>
    </cofactor>
</comment>
<comment type="similarity">
    <text evidence="7 8">Belongs to the PINc/VapC protein family.</text>
</comment>
<keyword evidence="8" id="KW-0800">Toxin</keyword>
<accession>A0ABN1V1U7</accession>
<comment type="caution">
    <text evidence="10">The sequence shown here is derived from an EMBL/GenBank/DDBJ whole genome shotgun (WGS) entry which is preliminary data.</text>
</comment>
<dbReference type="InterPro" id="IPR022907">
    <property type="entry name" value="VapC_family"/>
</dbReference>
<proteinExistence type="inferred from homology"/>
<dbReference type="Pfam" id="PF01850">
    <property type="entry name" value="PIN"/>
    <property type="match status" value="1"/>
</dbReference>